<organism evidence="1 2">
    <name type="scientific">Denitromonas halophila</name>
    <dbReference type="NCBI Taxonomy" id="1629404"/>
    <lineage>
        <taxon>Bacteria</taxon>
        <taxon>Pseudomonadati</taxon>
        <taxon>Pseudomonadota</taxon>
        <taxon>Betaproteobacteria</taxon>
        <taxon>Rhodocyclales</taxon>
        <taxon>Zoogloeaceae</taxon>
        <taxon>Denitromonas</taxon>
    </lineage>
</organism>
<keyword evidence="2" id="KW-1185">Reference proteome</keyword>
<dbReference type="AlphaFoldDB" id="A0A557QKL1"/>
<dbReference type="OrthoDB" id="5291868at2"/>
<protein>
    <submittedName>
        <fullName evidence="1">DUF2863 family protein</fullName>
    </submittedName>
</protein>
<dbReference type="Proteomes" id="UP000319502">
    <property type="component" value="Unassembled WGS sequence"/>
</dbReference>
<sequence length="389" mass="42839">MKRPRSKRRSGLGPDAERLVWLANGLAESGSRAEDRFWENQLTELIDQLLDEGDEDTINSALDQLYSSSLTAYDELADFVESRAENAGRKLADEDVLLVAAPLLSWSRYRIPALAISDAVLANLRVHLQAHVLADDVRLSVANYLFSPDQLPVGYCNTARFAEEIGVAAQADQDLSIDVASLPETTQFLSDTRYLLFAVAVPRGTPMFRWQENAGDRDHALTQWRSQGGACLIPLLPGCAVEVVLPDAYFAASRRADRESRAYAVRASVAFLGATLEAPASNLRAIIAPFHDLQLEEFRIGLTLKNADQVVHGIVWPLLGAEDDGPDVLAQIEATLRESGVTEILSLDHRFPMEYCDDCGAPLYPSPEGEAVHAELPETPDEQMPRHLH</sequence>
<dbReference type="Pfam" id="PF11062">
    <property type="entry name" value="DUF2863"/>
    <property type="match status" value="1"/>
</dbReference>
<dbReference type="EMBL" id="VMNK01000015">
    <property type="protein sequence ID" value="TVO53440.1"/>
    <property type="molecule type" value="Genomic_DNA"/>
</dbReference>
<proteinExistence type="predicted"/>
<name>A0A557QKL1_9RHOO</name>
<reference evidence="1 2" key="1">
    <citation type="submission" date="2019-07" db="EMBL/GenBank/DDBJ databases">
        <title>The pathways for chlorine oxyanion respiration interact through the shared metabolite chlorate.</title>
        <authorList>
            <person name="Barnum T.P."/>
            <person name="Cheng Y."/>
            <person name="Hill K.A."/>
            <person name="Lucas L.N."/>
            <person name="Carlson H.K."/>
            <person name="Coates J.D."/>
        </authorList>
    </citation>
    <scope>NUCLEOTIDE SEQUENCE [LARGE SCALE GENOMIC DNA]</scope>
    <source>
        <strain evidence="1 2">SFB-3</strain>
    </source>
</reference>
<comment type="caution">
    <text evidence="1">The sequence shown here is derived from an EMBL/GenBank/DDBJ whole genome shotgun (WGS) entry which is preliminary data.</text>
</comment>
<dbReference type="RefSeq" id="WP_144310669.1">
    <property type="nucleotide sequence ID" value="NZ_VMNK01000015.1"/>
</dbReference>
<gene>
    <name evidence="1" type="ORF">FHP91_16860</name>
</gene>
<evidence type="ECO:0000313" key="2">
    <source>
        <dbReference type="Proteomes" id="UP000319502"/>
    </source>
</evidence>
<dbReference type="InterPro" id="IPR021292">
    <property type="entry name" value="DUF2863"/>
</dbReference>
<evidence type="ECO:0000313" key="1">
    <source>
        <dbReference type="EMBL" id="TVO53440.1"/>
    </source>
</evidence>
<accession>A0A557QKL1</accession>